<evidence type="ECO:0000256" key="3">
    <source>
        <dbReference type="ARBA" id="ARBA00023082"/>
    </source>
</evidence>
<evidence type="ECO:0000313" key="10">
    <source>
        <dbReference type="Proteomes" id="UP001226434"/>
    </source>
</evidence>
<dbReference type="PANTHER" id="PTHR43133:SF46">
    <property type="entry name" value="RNA POLYMERASE SIGMA-70 FACTOR ECF SUBFAMILY"/>
    <property type="match status" value="1"/>
</dbReference>
<dbReference type="Gene3D" id="1.10.1740.10">
    <property type="match status" value="1"/>
</dbReference>
<dbReference type="InterPro" id="IPR013325">
    <property type="entry name" value="RNA_pol_sigma_r2"/>
</dbReference>
<dbReference type="Proteomes" id="UP001226434">
    <property type="component" value="Unassembled WGS sequence"/>
</dbReference>
<proteinExistence type="inferred from homology"/>
<feature type="domain" description="RNA polymerase sigma factor 70 region 4 type 2" evidence="8">
    <location>
        <begin position="145"/>
        <end position="194"/>
    </location>
</feature>
<evidence type="ECO:0000256" key="1">
    <source>
        <dbReference type="ARBA" id="ARBA00010641"/>
    </source>
</evidence>
<dbReference type="InterPro" id="IPR007627">
    <property type="entry name" value="RNA_pol_sigma70_r2"/>
</dbReference>
<feature type="domain" description="RNA polymerase sigma-70 region 2" evidence="7">
    <location>
        <begin position="48"/>
        <end position="115"/>
    </location>
</feature>
<evidence type="ECO:0000256" key="2">
    <source>
        <dbReference type="ARBA" id="ARBA00023015"/>
    </source>
</evidence>
<keyword evidence="4 6" id="KW-0238">DNA-binding</keyword>
<gene>
    <name evidence="9" type="ORF">QJ048_08680</name>
</gene>
<dbReference type="PANTHER" id="PTHR43133">
    <property type="entry name" value="RNA POLYMERASE ECF-TYPE SIGMA FACTO"/>
    <property type="match status" value="1"/>
</dbReference>
<comment type="caution">
    <text evidence="9">The sequence shown here is derived from an EMBL/GenBank/DDBJ whole genome shotgun (WGS) entry which is preliminary data.</text>
</comment>
<evidence type="ECO:0000256" key="5">
    <source>
        <dbReference type="ARBA" id="ARBA00023163"/>
    </source>
</evidence>
<dbReference type="InterPro" id="IPR014284">
    <property type="entry name" value="RNA_pol_sigma-70_dom"/>
</dbReference>
<dbReference type="InterPro" id="IPR013324">
    <property type="entry name" value="RNA_pol_sigma_r3/r4-like"/>
</dbReference>
<reference evidence="9 10" key="1">
    <citation type="submission" date="2023-05" db="EMBL/GenBank/DDBJ databases">
        <title>Genome sequence of Pinibacter sp. MAH-24.</title>
        <authorList>
            <person name="Huq M.A."/>
        </authorList>
    </citation>
    <scope>NUCLEOTIDE SEQUENCE [LARGE SCALE GENOMIC DNA]</scope>
    <source>
        <strain evidence="9 10">MAH-24</strain>
    </source>
</reference>
<dbReference type="EMBL" id="JASBRG010000005">
    <property type="protein sequence ID" value="MDI3319845.1"/>
    <property type="molecule type" value="Genomic_DNA"/>
</dbReference>
<keyword evidence="3 6" id="KW-0731">Sigma factor</keyword>
<dbReference type="Pfam" id="PF08281">
    <property type="entry name" value="Sigma70_r4_2"/>
    <property type="match status" value="1"/>
</dbReference>
<keyword evidence="10" id="KW-1185">Reference proteome</keyword>
<dbReference type="Pfam" id="PF04542">
    <property type="entry name" value="Sigma70_r2"/>
    <property type="match status" value="1"/>
</dbReference>
<evidence type="ECO:0000259" key="7">
    <source>
        <dbReference type="Pfam" id="PF04542"/>
    </source>
</evidence>
<dbReference type="InterPro" id="IPR000838">
    <property type="entry name" value="RNA_pol_sigma70_ECF_CS"/>
</dbReference>
<organism evidence="9 10">
    <name type="scientific">Pinibacter soli</name>
    <dbReference type="NCBI Taxonomy" id="3044211"/>
    <lineage>
        <taxon>Bacteria</taxon>
        <taxon>Pseudomonadati</taxon>
        <taxon>Bacteroidota</taxon>
        <taxon>Chitinophagia</taxon>
        <taxon>Chitinophagales</taxon>
        <taxon>Chitinophagaceae</taxon>
        <taxon>Pinibacter</taxon>
    </lineage>
</organism>
<keyword evidence="2 6" id="KW-0805">Transcription regulation</keyword>
<dbReference type="SUPFAM" id="SSF88659">
    <property type="entry name" value="Sigma3 and sigma4 domains of RNA polymerase sigma factors"/>
    <property type="match status" value="1"/>
</dbReference>
<name>A0ABT6RBS0_9BACT</name>
<evidence type="ECO:0000256" key="6">
    <source>
        <dbReference type="RuleBase" id="RU000716"/>
    </source>
</evidence>
<dbReference type="InterPro" id="IPR039425">
    <property type="entry name" value="RNA_pol_sigma-70-like"/>
</dbReference>
<dbReference type="PROSITE" id="PS01063">
    <property type="entry name" value="SIGMA70_ECF"/>
    <property type="match status" value="1"/>
</dbReference>
<evidence type="ECO:0000313" key="9">
    <source>
        <dbReference type="EMBL" id="MDI3319845.1"/>
    </source>
</evidence>
<evidence type="ECO:0000259" key="8">
    <source>
        <dbReference type="Pfam" id="PF08281"/>
    </source>
</evidence>
<comment type="similarity">
    <text evidence="1 6">Belongs to the sigma-70 factor family. ECF subfamily.</text>
</comment>
<dbReference type="NCBIfam" id="TIGR02937">
    <property type="entry name" value="sigma70-ECF"/>
    <property type="match status" value="1"/>
</dbReference>
<sequence>MAIDGRLFFPLYLPRTIWLYCLLADNLHNETELLKLAAEGDERAFASLFHAYHQLLGSYIFKLTESRVVAEEIVQEAFIKAWQQRATLAEIKNFKSWLFMVSRNHALNTMRDRSRQLLKHNEWIKQQDMASEMEDNTDVSYLNKIIAEAIASLPAQQQRAYLLSRENAMTHAQIAVEMQISPNTVKRHITIALQTITNYLRAHYPDLLAICWLFFEAYQSVQKKF</sequence>
<dbReference type="InterPro" id="IPR013249">
    <property type="entry name" value="RNA_pol_sigma70_r4_t2"/>
</dbReference>
<keyword evidence="5 6" id="KW-0804">Transcription</keyword>
<accession>A0ABT6RBS0</accession>
<dbReference type="SUPFAM" id="SSF88946">
    <property type="entry name" value="Sigma2 domain of RNA polymerase sigma factors"/>
    <property type="match status" value="1"/>
</dbReference>
<evidence type="ECO:0000256" key="4">
    <source>
        <dbReference type="ARBA" id="ARBA00023125"/>
    </source>
</evidence>
<dbReference type="Gene3D" id="1.10.10.10">
    <property type="entry name" value="Winged helix-like DNA-binding domain superfamily/Winged helix DNA-binding domain"/>
    <property type="match status" value="1"/>
</dbReference>
<dbReference type="InterPro" id="IPR036388">
    <property type="entry name" value="WH-like_DNA-bd_sf"/>
</dbReference>
<dbReference type="RefSeq" id="WP_282333948.1">
    <property type="nucleotide sequence ID" value="NZ_JASBRG010000005.1"/>
</dbReference>
<protein>
    <recommendedName>
        <fullName evidence="6">RNA polymerase sigma factor</fullName>
    </recommendedName>
</protein>